<dbReference type="RefSeq" id="WP_063321040.1">
    <property type="nucleotide sequence ID" value="NZ_CP015225.1"/>
</dbReference>
<dbReference type="SUPFAM" id="SSF53720">
    <property type="entry name" value="ALDH-like"/>
    <property type="match status" value="1"/>
</dbReference>
<dbReference type="EMBL" id="CP015225">
    <property type="protein sequence ID" value="AMZ70430.1"/>
    <property type="molecule type" value="Genomic_DNA"/>
</dbReference>
<evidence type="ECO:0000313" key="5">
    <source>
        <dbReference type="Proteomes" id="UP000076083"/>
    </source>
</evidence>
<dbReference type="Gene3D" id="3.40.309.10">
    <property type="entry name" value="Aldehyde Dehydrogenase, Chain A, domain 2"/>
    <property type="match status" value="1"/>
</dbReference>
<dbReference type="GO" id="GO:0008911">
    <property type="term" value="F:lactaldehyde dehydrogenase (NAD+) activity"/>
    <property type="evidence" value="ECO:0007669"/>
    <property type="project" value="TreeGrafter"/>
</dbReference>
<protein>
    <submittedName>
        <fullName evidence="4">Aldehyde dehydrogenase</fullName>
    </submittedName>
</protein>
<name>A0A159ZTX6_PSEFL</name>
<evidence type="ECO:0000256" key="2">
    <source>
        <dbReference type="ARBA" id="ARBA00023002"/>
    </source>
</evidence>
<dbReference type="InterPro" id="IPR016161">
    <property type="entry name" value="Ald_DH/histidinol_DH"/>
</dbReference>
<organism evidence="4 5">
    <name type="scientific">Pseudomonas fluorescens</name>
    <dbReference type="NCBI Taxonomy" id="294"/>
    <lineage>
        <taxon>Bacteria</taxon>
        <taxon>Pseudomonadati</taxon>
        <taxon>Pseudomonadota</taxon>
        <taxon>Gammaproteobacteria</taxon>
        <taxon>Pseudomonadales</taxon>
        <taxon>Pseudomonadaceae</taxon>
        <taxon>Pseudomonas</taxon>
    </lineage>
</organism>
<comment type="similarity">
    <text evidence="1">Belongs to the aldehyde dehydrogenase family.</text>
</comment>
<dbReference type="InterPro" id="IPR051020">
    <property type="entry name" value="ALDH-related_metabolic_enz"/>
</dbReference>
<dbReference type="InterPro" id="IPR015590">
    <property type="entry name" value="Aldehyde_DH_dom"/>
</dbReference>
<dbReference type="InterPro" id="IPR016162">
    <property type="entry name" value="Ald_DH_N"/>
</dbReference>
<proteinExistence type="inferred from homology"/>
<evidence type="ECO:0000313" key="4">
    <source>
        <dbReference type="EMBL" id="AMZ70430.1"/>
    </source>
</evidence>
<dbReference type="Pfam" id="PF00171">
    <property type="entry name" value="Aldedh"/>
    <property type="match status" value="1"/>
</dbReference>
<feature type="domain" description="Aldehyde dehydrogenase" evidence="3">
    <location>
        <begin position="4"/>
        <end position="457"/>
    </location>
</feature>
<reference evidence="5" key="1">
    <citation type="submission" date="2016-04" db="EMBL/GenBank/DDBJ databases">
        <authorList>
            <person name="Ray J."/>
            <person name="Price M."/>
            <person name="Deutschbauer A."/>
        </authorList>
    </citation>
    <scope>NUCLEOTIDE SEQUENCE [LARGE SCALE GENOMIC DNA]</scope>
    <source>
        <strain evidence="5">FW300-N2E2</strain>
    </source>
</reference>
<dbReference type="PANTHER" id="PTHR42991">
    <property type="entry name" value="ALDEHYDE DEHYDROGENASE"/>
    <property type="match status" value="1"/>
</dbReference>
<dbReference type="AlphaFoldDB" id="A0A159ZTX6"/>
<evidence type="ECO:0000259" key="3">
    <source>
        <dbReference type="Pfam" id="PF00171"/>
    </source>
</evidence>
<accession>A0A159ZTX6</accession>
<sequence length="468" mass="50030">MSEQTLAVHSPYDGTVIGKVEVSTLADVEQALAVAHSIFRDRNQWLSKPKRIEILHRAAELISTRKVQIATQAANEGGKPLKDSITEVERGIDGILNCIEVLRTEAGHVVPMGLNATSANRVAFTQYEPIGVVAAVSAFNHPFNLIVHQVIPAIAVSAPVIVKPAANTPLSCQTLLDILAEAGLPKGWAQMVLPTENAITGKLVSDPRVGFFSFIGSAAVGWMLRSTLAPGTRCALEHGGVAPVIVAADADLDDALPRIARGGFWHAGQACVSVQRVFCHRSIATQVAVRLGHIGNALMVGDPASIHTDVGPLIAEREVERVGQWVDEAIAGGARLITGGSSLSHNCYAPTVLLNPPINSNVMQKEVFGPVIAVYAYEDLADVIKLANALPFAFQAAVFTQDLDTAMQCYQNLDATAVMINENTLFRVDWMPFAGARLSGHGVGGIPHTMKEMQVEKMMVWRSRAVLG</sequence>
<reference evidence="4 5" key="2">
    <citation type="journal article" date="2018" name="Nature">
        <title>Mutant phenotypes for thousands of bacterial genes of unknown function.</title>
        <authorList>
            <person name="Price M.N."/>
            <person name="Wetmore K.M."/>
            <person name="Waters R.J."/>
            <person name="Callaghan M."/>
            <person name="Ray J."/>
            <person name="Liu H."/>
            <person name="Kuehl J.V."/>
            <person name="Melnyk R.A."/>
            <person name="Lamson J.S."/>
            <person name="Suh Y."/>
            <person name="Carlson H.K."/>
            <person name="Esquivel Z."/>
            <person name="Sadeeshkumar H."/>
            <person name="Chakraborty R."/>
            <person name="Zane G.M."/>
            <person name="Rubin B.E."/>
            <person name="Wall J.D."/>
            <person name="Visel A."/>
            <person name="Bristow J."/>
            <person name="Blow M.J."/>
            <person name="Arkin A.P."/>
            <person name="Deutschbauer A.M."/>
        </authorList>
    </citation>
    <scope>NUCLEOTIDE SEQUENCE [LARGE SCALE GENOMIC DNA]</scope>
    <source>
        <strain evidence="4 5">FW300-N2E2</strain>
    </source>
</reference>
<keyword evidence="2" id="KW-0560">Oxidoreductase</keyword>
<dbReference type="InterPro" id="IPR016163">
    <property type="entry name" value="Ald_DH_C"/>
</dbReference>
<dbReference type="PANTHER" id="PTHR42991:SF1">
    <property type="entry name" value="ALDEHYDE DEHYDROGENASE"/>
    <property type="match status" value="1"/>
</dbReference>
<gene>
    <name evidence="4" type="ORF">TK06_04680</name>
</gene>
<dbReference type="Proteomes" id="UP000076083">
    <property type="component" value="Chromosome"/>
</dbReference>
<evidence type="ECO:0000256" key="1">
    <source>
        <dbReference type="ARBA" id="ARBA00009986"/>
    </source>
</evidence>
<dbReference type="Gene3D" id="3.40.605.10">
    <property type="entry name" value="Aldehyde Dehydrogenase, Chain A, domain 1"/>
    <property type="match status" value="1"/>
</dbReference>